<dbReference type="EMBL" id="BSXS01005469">
    <property type="protein sequence ID" value="GME84395.1"/>
    <property type="molecule type" value="Genomic_DNA"/>
</dbReference>
<evidence type="ECO:0000313" key="2">
    <source>
        <dbReference type="Proteomes" id="UP001165064"/>
    </source>
</evidence>
<dbReference type="Proteomes" id="UP001165064">
    <property type="component" value="Unassembled WGS sequence"/>
</dbReference>
<gene>
    <name evidence="1" type="ORF">Amon02_000681100</name>
</gene>
<organism evidence="1 2">
    <name type="scientific">Ambrosiozyma monospora</name>
    <name type="common">Yeast</name>
    <name type="synonym">Endomycopsis monosporus</name>
    <dbReference type="NCBI Taxonomy" id="43982"/>
    <lineage>
        <taxon>Eukaryota</taxon>
        <taxon>Fungi</taxon>
        <taxon>Dikarya</taxon>
        <taxon>Ascomycota</taxon>
        <taxon>Saccharomycotina</taxon>
        <taxon>Pichiomycetes</taxon>
        <taxon>Pichiales</taxon>
        <taxon>Pichiaceae</taxon>
        <taxon>Ambrosiozyma</taxon>
    </lineage>
</organism>
<comment type="caution">
    <text evidence="1">The sequence shown here is derived from an EMBL/GenBank/DDBJ whole genome shotgun (WGS) entry which is preliminary data.</text>
</comment>
<name>A0ACB5T9T5_AMBMO</name>
<reference evidence="1" key="1">
    <citation type="submission" date="2023-04" db="EMBL/GenBank/DDBJ databases">
        <title>Ambrosiozyma monospora NBRC 10751.</title>
        <authorList>
            <person name="Ichikawa N."/>
            <person name="Sato H."/>
            <person name="Tonouchi N."/>
        </authorList>
    </citation>
    <scope>NUCLEOTIDE SEQUENCE</scope>
    <source>
        <strain evidence="1">NBRC 10751</strain>
    </source>
</reference>
<keyword evidence="2" id="KW-1185">Reference proteome</keyword>
<sequence length="308" mass="34578">MSTPPININNRAQLSKSRPRNIVGSHLNARSFNRNNDFDNIFETGHFSAKYVIQQSASSRHRSSPIYEQADGTLDTSEPVQISGGFEAFENLDDDNDNAEREREENRRRQFQHQQDQQRLLQPAENLVPDYPQTRRPGDRRQSVLSNLISSSQVGSSRLPGYMASYRRSGLENDSMHSNPALQRTTTTDMDTPEPEVVDAVQRHLVSPSDFSTNSQRGKTGTSPAGGDFGSLKLQGGDITRGIYNWVNEQKQTDSIGGNSLRRVNSIGSSIHSRFENDNGDENDDIMRVNEILRPACTPETKELVRQN</sequence>
<evidence type="ECO:0000313" key="1">
    <source>
        <dbReference type="EMBL" id="GME84395.1"/>
    </source>
</evidence>
<protein>
    <submittedName>
        <fullName evidence="1">Unnamed protein product</fullName>
    </submittedName>
</protein>
<proteinExistence type="predicted"/>
<accession>A0ACB5T9T5</accession>